<dbReference type="AlphaFoldDB" id="A0AAN7GLH7"/>
<evidence type="ECO:0000256" key="5">
    <source>
        <dbReference type="ARBA" id="ARBA00023136"/>
    </source>
</evidence>
<dbReference type="Proteomes" id="UP001345219">
    <property type="component" value="Chromosome 10"/>
</dbReference>
<dbReference type="PROSITE" id="PS50845">
    <property type="entry name" value="RETICULON"/>
    <property type="match status" value="1"/>
</dbReference>
<comment type="caution">
    <text evidence="9">The sequence shown here is derived from an EMBL/GenBank/DDBJ whole genome shotgun (WGS) entry which is preliminary data.</text>
</comment>
<feature type="compositionally biased region" description="Basic residues" evidence="7">
    <location>
        <begin position="149"/>
        <end position="160"/>
    </location>
</feature>
<proteinExistence type="predicted"/>
<evidence type="ECO:0000256" key="3">
    <source>
        <dbReference type="ARBA" id="ARBA00022824"/>
    </source>
</evidence>
<keyword evidence="3 6" id="KW-0256">Endoplasmic reticulum</keyword>
<dbReference type="EMBL" id="JAXIOK010000021">
    <property type="protein sequence ID" value="KAK4745365.1"/>
    <property type="molecule type" value="Genomic_DNA"/>
</dbReference>
<feature type="compositionally biased region" description="Basic and acidic residues" evidence="7">
    <location>
        <begin position="127"/>
        <end position="148"/>
    </location>
</feature>
<evidence type="ECO:0000259" key="8">
    <source>
        <dbReference type="PROSITE" id="PS50845"/>
    </source>
</evidence>
<dbReference type="PANTHER" id="PTHR46626">
    <property type="entry name" value="RETICULON-LIKE PROTEIN B17"/>
    <property type="match status" value="1"/>
</dbReference>
<feature type="transmembrane region" description="Helical" evidence="6">
    <location>
        <begin position="234"/>
        <end position="255"/>
    </location>
</feature>
<dbReference type="InterPro" id="IPR044647">
    <property type="entry name" value="RTNLB17/18/21"/>
</dbReference>
<evidence type="ECO:0000256" key="7">
    <source>
        <dbReference type="SAM" id="MobiDB-lite"/>
    </source>
</evidence>
<evidence type="ECO:0000256" key="6">
    <source>
        <dbReference type="RuleBase" id="RU363132"/>
    </source>
</evidence>
<name>A0AAN7GLH7_9MYRT</name>
<keyword evidence="10" id="KW-1185">Reference proteome</keyword>
<accession>A0AAN7GLH7</accession>
<organism evidence="9 10">
    <name type="scientific">Trapa incisa</name>
    <dbReference type="NCBI Taxonomy" id="236973"/>
    <lineage>
        <taxon>Eukaryota</taxon>
        <taxon>Viridiplantae</taxon>
        <taxon>Streptophyta</taxon>
        <taxon>Embryophyta</taxon>
        <taxon>Tracheophyta</taxon>
        <taxon>Spermatophyta</taxon>
        <taxon>Magnoliopsida</taxon>
        <taxon>eudicotyledons</taxon>
        <taxon>Gunneridae</taxon>
        <taxon>Pentapetalae</taxon>
        <taxon>rosids</taxon>
        <taxon>malvids</taxon>
        <taxon>Myrtales</taxon>
        <taxon>Lythraceae</taxon>
        <taxon>Trapa</taxon>
    </lineage>
</organism>
<feature type="domain" description="Reticulon" evidence="8">
    <location>
        <begin position="197"/>
        <end position="354"/>
    </location>
</feature>
<feature type="transmembrane region" description="Helical" evidence="6">
    <location>
        <begin position="210"/>
        <end position="228"/>
    </location>
</feature>
<dbReference type="Pfam" id="PF02453">
    <property type="entry name" value="Reticulon"/>
    <property type="match status" value="1"/>
</dbReference>
<evidence type="ECO:0000256" key="2">
    <source>
        <dbReference type="ARBA" id="ARBA00022692"/>
    </source>
</evidence>
<comment type="subcellular location">
    <subcellularLocation>
        <location evidence="1 6">Endoplasmic reticulum membrane</location>
        <topology evidence="1 6">Multi-pass membrane protein</topology>
    </subcellularLocation>
</comment>
<keyword evidence="5 6" id="KW-0472">Membrane</keyword>
<evidence type="ECO:0000313" key="10">
    <source>
        <dbReference type="Proteomes" id="UP001345219"/>
    </source>
</evidence>
<dbReference type="GO" id="GO:0005789">
    <property type="term" value="C:endoplasmic reticulum membrane"/>
    <property type="evidence" value="ECO:0007669"/>
    <property type="project" value="UniProtKB-SubCell"/>
</dbReference>
<gene>
    <name evidence="9" type="ORF">SAY87_011677</name>
</gene>
<keyword evidence="2 6" id="KW-0812">Transmembrane</keyword>
<dbReference type="PANTHER" id="PTHR46626:SF2">
    <property type="entry name" value="RETICULON-LIKE PROTEIN B17"/>
    <property type="match status" value="1"/>
</dbReference>
<sequence>MDTTPGSHRSRINLGSRLARLGDLEIEAREFPKLSIEVVNSPSPRKVPSPSNLSVRSSANSLPLQELLLLSPSPYKRSKTRLTDRFEMAADEAADPMGHRKKYKSRGSHLTFSGCGSPRMNRRSSRRRPEAAEAREERDSGFADETGKPRRRRSSGRSRREKPTLVPLITTTSSSLTRPDVDDGFDNAKLDLIWEVVTDLIMWRDTAKSTLWFGFGSLCFLSSCFAKGISFSIFAALCQLGLLFLGLSFFSNSIFHRNNGEKKRDLRLREEDILRAARLVLPAVNLVISQTRELFSGEPSMTLKVAPFLLLGAEYGHLLTAWRLCAIGFFMSFSVPKMYSLYSLQINQKVEPMRWWTCQTWSSCSHKKLVAASAATVFWNLSSVKTRILTAFMSVVILRYCQQNSDLKLVVAEGAEQLDERNNLQQAIVVADRRKSRDE</sequence>
<evidence type="ECO:0000313" key="9">
    <source>
        <dbReference type="EMBL" id="KAK4745365.1"/>
    </source>
</evidence>
<dbReference type="InterPro" id="IPR003388">
    <property type="entry name" value="Reticulon"/>
</dbReference>
<reference evidence="9 10" key="1">
    <citation type="journal article" date="2023" name="Hortic Res">
        <title>Pangenome of water caltrop reveals structural variations and asymmetric subgenome divergence after allopolyploidization.</title>
        <authorList>
            <person name="Zhang X."/>
            <person name="Chen Y."/>
            <person name="Wang L."/>
            <person name="Yuan Y."/>
            <person name="Fang M."/>
            <person name="Shi L."/>
            <person name="Lu R."/>
            <person name="Comes H.P."/>
            <person name="Ma Y."/>
            <person name="Chen Y."/>
            <person name="Huang G."/>
            <person name="Zhou Y."/>
            <person name="Zheng Z."/>
            <person name="Qiu Y."/>
        </authorList>
    </citation>
    <scope>NUCLEOTIDE SEQUENCE [LARGE SCALE GENOMIC DNA]</scope>
    <source>
        <tissue evidence="9">Roots</tissue>
    </source>
</reference>
<keyword evidence="4 6" id="KW-1133">Transmembrane helix</keyword>
<evidence type="ECO:0000256" key="1">
    <source>
        <dbReference type="ARBA" id="ARBA00004477"/>
    </source>
</evidence>
<evidence type="ECO:0000256" key="4">
    <source>
        <dbReference type="ARBA" id="ARBA00022989"/>
    </source>
</evidence>
<protein>
    <recommendedName>
        <fullName evidence="6">Reticulon-like protein</fullName>
    </recommendedName>
</protein>
<feature type="region of interest" description="Disordered" evidence="7">
    <location>
        <begin position="93"/>
        <end position="169"/>
    </location>
</feature>